<organism evidence="2 3">
    <name type="scientific">Serendipita vermifera MAFF 305830</name>
    <dbReference type="NCBI Taxonomy" id="933852"/>
    <lineage>
        <taxon>Eukaryota</taxon>
        <taxon>Fungi</taxon>
        <taxon>Dikarya</taxon>
        <taxon>Basidiomycota</taxon>
        <taxon>Agaricomycotina</taxon>
        <taxon>Agaricomycetes</taxon>
        <taxon>Sebacinales</taxon>
        <taxon>Serendipitaceae</taxon>
        <taxon>Serendipita</taxon>
    </lineage>
</organism>
<dbReference type="Proteomes" id="UP000054097">
    <property type="component" value="Unassembled WGS sequence"/>
</dbReference>
<dbReference type="EMBL" id="KN824279">
    <property type="protein sequence ID" value="KIM32558.1"/>
    <property type="molecule type" value="Genomic_DNA"/>
</dbReference>
<protein>
    <submittedName>
        <fullName evidence="2">Uncharacterized protein</fullName>
    </submittedName>
</protein>
<dbReference type="HOGENOM" id="CLU_829402_0_0_1"/>
<name>A0A0C2X2R9_SERVB</name>
<reference evidence="3" key="2">
    <citation type="submission" date="2015-01" db="EMBL/GenBank/DDBJ databases">
        <title>Evolutionary Origins and Diversification of the Mycorrhizal Mutualists.</title>
        <authorList>
            <consortium name="DOE Joint Genome Institute"/>
            <consortium name="Mycorrhizal Genomics Consortium"/>
            <person name="Kohler A."/>
            <person name="Kuo A."/>
            <person name="Nagy L.G."/>
            <person name="Floudas D."/>
            <person name="Copeland A."/>
            <person name="Barry K.W."/>
            <person name="Cichocki N."/>
            <person name="Veneault-Fourrey C."/>
            <person name="LaButti K."/>
            <person name="Lindquist E.A."/>
            <person name="Lipzen A."/>
            <person name="Lundell T."/>
            <person name="Morin E."/>
            <person name="Murat C."/>
            <person name="Riley R."/>
            <person name="Ohm R."/>
            <person name="Sun H."/>
            <person name="Tunlid A."/>
            <person name="Henrissat B."/>
            <person name="Grigoriev I.V."/>
            <person name="Hibbett D.S."/>
            <person name="Martin F."/>
        </authorList>
    </citation>
    <scope>NUCLEOTIDE SEQUENCE [LARGE SCALE GENOMIC DNA]</scope>
    <source>
        <strain evidence="3">MAFF 305830</strain>
    </source>
</reference>
<gene>
    <name evidence="2" type="ORF">M408DRAFT_183052</name>
</gene>
<dbReference type="AlphaFoldDB" id="A0A0C2X2R9"/>
<feature type="region of interest" description="Disordered" evidence="1">
    <location>
        <begin position="189"/>
        <end position="218"/>
    </location>
</feature>
<proteinExistence type="predicted"/>
<evidence type="ECO:0000256" key="1">
    <source>
        <dbReference type="SAM" id="MobiDB-lite"/>
    </source>
</evidence>
<keyword evidence="3" id="KW-1185">Reference proteome</keyword>
<accession>A0A0C2X2R9</accession>
<evidence type="ECO:0000313" key="3">
    <source>
        <dbReference type="Proteomes" id="UP000054097"/>
    </source>
</evidence>
<sequence>MPSSAQIPTPRWDDLLRLPWGTARQRIAWAVDRRYDPRRNEMLEELQAAETAHRTQNGSPLTDYQRLALRLAREYDVRMNWERVPRDIPRAMRRNEGNQVEQVDFESWRMLRDAFGPARARSLEDLEIILQAMDPAAFPDGGDYRLPWAHHTIQNGGITVDSARVHLRDRCRLTRAHVERYLGYVRREVEERRSRPRPQQRPQPAHTTSASWYEDPGNPRAMAPSFANYWVDEPTDTPATGTVAEPEHPDAVVDAASVPLPHSEVNTEAEASTSASNAVVANALAVPAEDDSVLKGEGVRPTMGPLGSGRYSTYARLARASRAYMPYIIFIYLFY</sequence>
<evidence type="ECO:0000313" key="2">
    <source>
        <dbReference type="EMBL" id="KIM32558.1"/>
    </source>
</evidence>
<reference evidence="2 3" key="1">
    <citation type="submission" date="2014-04" db="EMBL/GenBank/DDBJ databases">
        <authorList>
            <consortium name="DOE Joint Genome Institute"/>
            <person name="Kuo A."/>
            <person name="Zuccaro A."/>
            <person name="Kohler A."/>
            <person name="Nagy L.G."/>
            <person name="Floudas D."/>
            <person name="Copeland A."/>
            <person name="Barry K.W."/>
            <person name="Cichocki N."/>
            <person name="Veneault-Fourrey C."/>
            <person name="LaButti K."/>
            <person name="Lindquist E.A."/>
            <person name="Lipzen A."/>
            <person name="Lundell T."/>
            <person name="Morin E."/>
            <person name="Murat C."/>
            <person name="Sun H."/>
            <person name="Tunlid A."/>
            <person name="Henrissat B."/>
            <person name="Grigoriev I.V."/>
            <person name="Hibbett D.S."/>
            <person name="Martin F."/>
            <person name="Nordberg H.P."/>
            <person name="Cantor M.N."/>
            <person name="Hua S.X."/>
        </authorList>
    </citation>
    <scope>NUCLEOTIDE SEQUENCE [LARGE SCALE GENOMIC DNA]</scope>
    <source>
        <strain evidence="2 3">MAFF 305830</strain>
    </source>
</reference>